<dbReference type="EMBL" id="LR796655">
    <property type="protein sequence ID" value="CAB4157122.1"/>
    <property type="molecule type" value="Genomic_DNA"/>
</dbReference>
<gene>
    <name evidence="1" type="ORF">UFOVP678_5</name>
</gene>
<accession>A0A6J5NEN1</accession>
<proteinExistence type="predicted"/>
<reference evidence="1" key="1">
    <citation type="submission" date="2020-04" db="EMBL/GenBank/DDBJ databases">
        <authorList>
            <person name="Chiriac C."/>
            <person name="Salcher M."/>
            <person name="Ghai R."/>
            <person name="Kavagutti S V."/>
        </authorList>
    </citation>
    <scope>NUCLEOTIDE SEQUENCE</scope>
</reference>
<organism evidence="1">
    <name type="scientific">uncultured Caudovirales phage</name>
    <dbReference type="NCBI Taxonomy" id="2100421"/>
    <lineage>
        <taxon>Viruses</taxon>
        <taxon>Duplodnaviria</taxon>
        <taxon>Heunggongvirae</taxon>
        <taxon>Uroviricota</taxon>
        <taxon>Caudoviricetes</taxon>
        <taxon>Peduoviridae</taxon>
        <taxon>Maltschvirus</taxon>
        <taxon>Maltschvirus maltsch</taxon>
    </lineage>
</organism>
<evidence type="ECO:0000313" key="1">
    <source>
        <dbReference type="EMBL" id="CAB4157122.1"/>
    </source>
</evidence>
<sequence length="179" mass="18675">MSIILQGSTSGSITLQEPAVAGTTVLSLPAVTGTILTTNNFQSGGVVQVVSANNTLNVTSLTSTSFITLGLTASITPKFSSSKIYVMATFSGTQDNGSNDQSYISIYRNNATNLKSTDCLAMYDHAGGNVGFSFPISYYDSPATTSATSYTIYARVSSSGSQFRPIANTDTIVLMEIAA</sequence>
<name>A0A6J5NEN1_9CAUD</name>
<protein>
    <submittedName>
        <fullName evidence="1">Uncharacterized protein</fullName>
    </submittedName>
</protein>